<dbReference type="InterPro" id="IPR044822">
    <property type="entry name" value="Myb_DNA-bind_4"/>
</dbReference>
<organism evidence="3 4">
    <name type="scientific">Chelonia mydas</name>
    <name type="common">Green sea-turtle</name>
    <name type="synonym">Chelonia agassizi</name>
    <dbReference type="NCBI Taxonomy" id="8469"/>
    <lineage>
        <taxon>Eukaryota</taxon>
        <taxon>Metazoa</taxon>
        <taxon>Chordata</taxon>
        <taxon>Craniata</taxon>
        <taxon>Vertebrata</taxon>
        <taxon>Euteleostomi</taxon>
        <taxon>Archelosauria</taxon>
        <taxon>Testudinata</taxon>
        <taxon>Testudines</taxon>
        <taxon>Cryptodira</taxon>
        <taxon>Durocryptodira</taxon>
        <taxon>Americhelydia</taxon>
        <taxon>Chelonioidea</taxon>
        <taxon>Cheloniidae</taxon>
        <taxon>Chelonia</taxon>
    </lineage>
</organism>
<protein>
    <recommendedName>
        <fullName evidence="2">Myb/SANT-like DNA-binding domain-containing protein</fullName>
    </recommendedName>
</protein>
<dbReference type="Proteomes" id="UP000031443">
    <property type="component" value="Unassembled WGS sequence"/>
</dbReference>
<evidence type="ECO:0000259" key="2">
    <source>
        <dbReference type="Pfam" id="PF13837"/>
    </source>
</evidence>
<keyword evidence="4" id="KW-1185">Reference proteome</keyword>
<dbReference type="Gene3D" id="1.10.10.60">
    <property type="entry name" value="Homeodomain-like"/>
    <property type="match status" value="1"/>
</dbReference>
<evidence type="ECO:0000313" key="4">
    <source>
        <dbReference type="Proteomes" id="UP000031443"/>
    </source>
</evidence>
<gene>
    <name evidence="3" type="ORF">UY3_04871</name>
</gene>
<proteinExistence type="predicted"/>
<feature type="region of interest" description="Disordered" evidence="1">
    <location>
        <begin position="117"/>
        <end position="167"/>
    </location>
</feature>
<reference evidence="4" key="1">
    <citation type="journal article" date="2013" name="Nat. Genet.">
        <title>The draft genomes of soft-shell turtle and green sea turtle yield insights into the development and evolution of the turtle-specific body plan.</title>
        <authorList>
            <person name="Wang Z."/>
            <person name="Pascual-Anaya J."/>
            <person name="Zadissa A."/>
            <person name="Li W."/>
            <person name="Niimura Y."/>
            <person name="Huang Z."/>
            <person name="Li C."/>
            <person name="White S."/>
            <person name="Xiong Z."/>
            <person name="Fang D."/>
            <person name="Wang B."/>
            <person name="Ming Y."/>
            <person name="Chen Y."/>
            <person name="Zheng Y."/>
            <person name="Kuraku S."/>
            <person name="Pignatelli M."/>
            <person name="Herrero J."/>
            <person name="Beal K."/>
            <person name="Nozawa M."/>
            <person name="Li Q."/>
            <person name="Wang J."/>
            <person name="Zhang H."/>
            <person name="Yu L."/>
            <person name="Shigenobu S."/>
            <person name="Wang J."/>
            <person name="Liu J."/>
            <person name="Flicek P."/>
            <person name="Searle S."/>
            <person name="Wang J."/>
            <person name="Kuratani S."/>
            <person name="Yin Y."/>
            <person name="Aken B."/>
            <person name="Zhang G."/>
            <person name="Irie N."/>
        </authorList>
    </citation>
    <scope>NUCLEOTIDE SEQUENCE [LARGE SCALE GENOMIC DNA]</scope>
</reference>
<evidence type="ECO:0000256" key="1">
    <source>
        <dbReference type="SAM" id="MobiDB-lite"/>
    </source>
</evidence>
<accession>M7BJ60</accession>
<dbReference type="Pfam" id="PF13837">
    <property type="entry name" value="Myb_DNA-bind_4"/>
    <property type="match status" value="1"/>
</dbReference>
<dbReference type="PANTHER" id="PTHR47595">
    <property type="entry name" value="HEAT SHOCK 70 KDA PROTEIN 14"/>
    <property type="match status" value="1"/>
</dbReference>
<dbReference type="EMBL" id="KB520917">
    <property type="protein sequence ID" value="EMP37941.1"/>
    <property type="molecule type" value="Genomic_DNA"/>
</dbReference>
<sequence>MKRSHCIFSDDHGRLSQQFSPAWTTAELLDLLSILWGEEAVQSQLRLSRRNWDTYRQISQGSCEKDYSWDTPQCRAKIKELRQAYHANGCFGAATKTCRFYKELDVILRGDPTSTTKNAVDTSAALEAAERRPNPEDEVTDEEVELDNDAELPAGSPRFGRQPGTVHDSGGCLPVSAVALW</sequence>
<evidence type="ECO:0000313" key="3">
    <source>
        <dbReference type="EMBL" id="EMP37941.1"/>
    </source>
</evidence>
<dbReference type="AlphaFoldDB" id="M7BJ60"/>
<feature type="compositionally biased region" description="Acidic residues" evidence="1">
    <location>
        <begin position="136"/>
        <end position="150"/>
    </location>
</feature>
<name>M7BJ60_CHEMY</name>
<dbReference type="PANTHER" id="PTHR47595:SF1">
    <property type="entry name" value="MYB_SANT-LIKE DNA-BINDING DOMAIN-CONTAINING PROTEIN"/>
    <property type="match status" value="1"/>
</dbReference>
<feature type="domain" description="Myb/SANT-like DNA-binding" evidence="2">
    <location>
        <begin position="21"/>
        <end position="105"/>
    </location>
</feature>